<dbReference type="Gene3D" id="3.20.20.70">
    <property type="entry name" value="Aldolase class I"/>
    <property type="match status" value="1"/>
</dbReference>
<evidence type="ECO:0000313" key="7">
    <source>
        <dbReference type="EMBL" id="WAJ71802.1"/>
    </source>
</evidence>
<comment type="similarity">
    <text evidence="1">Belongs to the glycosyl hydrolase 27 family.</text>
</comment>
<feature type="chain" id="PRO_5046133290" description="Alpha galactosidase C-terminal domain-containing protein" evidence="5">
    <location>
        <begin position="21"/>
        <end position="528"/>
    </location>
</feature>
<dbReference type="RefSeq" id="WP_268076524.1">
    <property type="nucleotide sequence ID" value="NZ_CP109966.1"/>
</dbReference>
<evidence type="ECO:0000256" key="2">
    <source>
        <dbReference type="ARBA" id="ARBA00022729"/>
    </source>
</evidence>
<feature type="signal peptide" evidence="5">
    <location>
        <begin position="1"/>
        <end position="20"/>
    </location>
</feature>
<feature type="domain" description="Alpha galactosidase C-terminal" evidence="6">
    <location>
        <begin position="439"/>
        <end position="506"/>
    </location>
</feature>
<dbReference type="InterPro" id="IPR013780">
    <property type="entry name" value="Glyco_hydro_b"/>
</dbReference>
<keyword evidence="7" id="KW-0614">Plasmid</keyword>
<dbReference type="InterPro" id="IPR013785">
    <property type="entry name" value="Aldolase_TIM"/>
</dbReference>
<protein>
    <recommendedName>
        <fullName evidence="6">Alpha galactosidase C-terminal domain-containing protein</fullName>
    </recommendedName>
</protein>
<dbReference type="PANTHER" id="PTHR11452">
    <property type="entry name" value="ALPHA-GALACTOSIDASE/ALPHA-N-ACETYLGALACTOSAMINIDASE"/>
    <property type="match status" value="1"/>
</dbReference>
<dbReference type="InterPro" id="IPR041233">
    <property type="entry name" value="Melibiase_C"/>
</dbReference>
<accession>A0ABY7ASQ0</accession>
<keyword evidence="4" id="KW-0326">Glycosidase</keyword>
<dbReference type="InterPro" id="IPR002241">
    <property type="entry name" value="Glyco_hydro_27"/>
</dbReference>
<evidence type="ECO:0000259" key="6">
    <source>
        <dbReference type="Pfam" id="PF17801"/>
    </source>
</evidence>
<sequence>MQNFKSLFATTASVSVIVSALLTSGCSLTDKTTNTEAKTTSNSNNLLLEVAEKPPLGWNSFDAWGARINEKDFRETVDFMAENLKPHGWEYAVIDYIWWNPAPGAHNTKENYDRRPGHPNVLINADGSLKNPAEAPMDEYGRLQPAVERFPSSTGGKGFKPLADYVHSKGLKFGIHIMRGMHRHAWYLNTPILGTDKTARDIAKFNDHAGWLNNMFGIEYRAEGAQAFYDSIFKQYAQWGVDYIKADDMMGQCGAPFHSYYAGEIEMMRKAIDNSGRPMVLSLSCGEAPIAHANHLEKNANMWRVSADFWDKWKDLRRSFQLLDKWSPFIGEGTWPDADMIPFGRLSLDDRPHGKERMSQFTTDEKYTLMTLFSMARSPLMIGAELNTTPFEEIKTFFMNDEVLYVNQNSSNNRQIIRYDEETAKKGATVNDFYAAWYAEDPANGDIFIALFNLGDKVKSVGITFDMENMRGTYKVRDLWAKKDIGTAKVKFAQTLPPHGAGLYRFSKVAGSSEAWVIPTEEKSHDNQ</sequence>
<dbReference type="InterPro" id="IPR017853">
    <property type="entry name" value="GH"/>
</dbReference>
<dbReference type="SUPFAM" id="SSF51445">
    <property type="entry name" value="(Trans)glycosidases"/>
    <property type="match status" value="1"/>
</dbReference>
<dbReference type="Pfam" id="PF17801">
    <property type="entry name" value="Melibiase_C"/>
    <property type="match status" value="1"/>
</dbReference>
<evidence type="ECO:0000256" key="5">
    <source>
        <dbReference type="SAM" id="SignalP"/>
    </source>
</evidence>
<evidence type="ECO:0000256" key="1">
    <source>
        <dbReference type="ARBA" id="ARBA00009743"/>
    </source>
</evidence>
<evidence type="ECO:0000313" key="8">
    <source>
        <dbReference type="Proteomes" id="UP001163726"/>
    </source>
</evidence>
<gene>
    <name evidence="7" type="ORF">OLW01_15805</name>
</gene>
<keyword evidence="8" id="KW-1185">Reference proteome</keyword>
<dbReference type="PROSITE" id="PS51257">
    <property type="entry name" value="PROKAR_LIPOPROTEIN"/>
    <property type="match status" value="1"/>
</dbReference>
<dbReference type="SUPFAM" id="SSF51011">
    <property type="entry name" value="Glycosyl hydrolase domain"/>
    <property type="match status" value="1"/>
</dbReference>
<dbReference type="PANTHER" id="PTHR11452:SF42">
    <property type="entry name" value="ALPHA-GALACTOSIDASE"/>
    <property type="match status" value="1"/>
</dbReference>
<reference evidence="7" key="1">
    <citation type="submission" date="2022-10" db="EMBL/GenBank/DDBJ databases">
        <title>Catenovulum adriacola sp. nov. isolated in the Harbour of Susak.</title>
        <authorList>
            <person name="Schoch T."/>
            <person name="Reich S.J."/>
            <person name="Stoeferle S."/>
            <person name="Flaiz M."/>
            <person name="Kazda M."/>
            <person name="Riedel C.U."/>
            <person name="Duerre P."/>
        </authorList>
    </citation>
    <scope>NUCLEOTIDE SEQUENCE</scope>
    <source>
        <strain evidence="7">TS8</strain>
        <plasmid evidence="7">pCadTS8_1</plasmid>
    </source>
</reference>
<dbReference type="Gene3D" id="2.60.40.1180">
    <property type="entry name" value="Golgi alpha-mannosidase II"/>
    <property type="match status" value="1"/>
</dbReference>
<evidence type="ECO:0000256" key="3">
    <source>
        <dbReference type="ARBA" id="ARBA00022801"/>
    </source>
</evidence>
<dbReference type="CDD" id="cd14792">
    <property type="entry name" value="GH27"/>
    <property type="match status" value="1"/>
</dbReference>
<proteinExistence type="inferred from homology"/>
<dbReference type="EMBL" id="CP109966">
    <property type="protein sequence ID" value="WAJ71802.1"/>
    <property type="molecule type" value="Genomic_DNA"/>
</dbReference>
<dbReference type="Proteomes" id="UP001163726">
    <property type="component" value="Plasmid pCadTS8_1"/>
</dbReference>
<keyword evidence="3" id="KW-0378">Hydrolase</keyword>
<name>A0ABY7ASQ0_9ALTE</name>
<dbReference type="Pfam" id="PF16499">
    <property type="entry name" value="Melibiase_2"/>
    <property type="match status" value="2"/>
</dbReference>
<geneLocation type="plasmid" evidence="7 8">
    <name>pCadTS8_1</name>
</geneLocation>
<organism evidence="7 8">
    <name type="scientific">Catenovulum adriaticum</name>
    <dbReference type="NCBI Taxonomy" id="2984846"/>
    <lineage>
        <taxon>Bacteria</taxon>
        <taxon>Pseudomonadati</taxon>
        <taxon>Pseudomonadota</taxon>
        <taxon>Gammaproteobacteria</taxon>
        <taxon>Alteromonadales</taxon>
        <taxon>Alteromonadaceae</taxon>
        <taxon>Catenovulum</taxon>
    </lineage>
</organism>
<evidence type="ECO:0000256" key="4">
    <source>
        <dbReference type="ARBA" id="ARBA00023295"/>
    </source>
</evidence>
<keyword evidence="2 5" id="KW-0732">Signal</keyword>